<dbReference type="PANTHER" id="PTHR44591">
    <property type="entry name" value="STRESS RESPONSE REGULATOR PROTEIN 1"/>
    <property type="match status" value="1"/>
</dbReference>
<comment type="caution">
    <text evidence="4">The sequence shown here is derived from an EMBL/GenBank/DDBJ whole genome shotgun (WGS) entry which is preliminary data.</text>
</comment>
<dbReference type="EMBL" id="SNWM01000005">
    <property type="protein sequence ID" value="TDO20229.1"/>
    <property type="molecule type" value="Genomic_DNA"/>
</dbReference>
<dbReference type="Gene3D" id="3.40.50.2300">
    <property type="match status" value="1"/>
</dbReference>
<sequence length="123" mass="13673">MKKILVVEDNEVILQMITLLLELEGYTVVPLAEGCALKTVIENVYPDVILMDVLLGDMDGRLLCSAIKKDPITATIPVILMSAGDECQLAQMEQQCLPNDFLAKPFDISCLVQKVKRQLIKIQ</sequence>
<dbReference type="SMART" id="SM00448">
    <property type="entry name" value="REC"/>
    <property type="match status" value="1"/>
</dbReference>
<dbReference type="OrthoDB" id="677887at2"/>
<proteinExistence type="predicted"/>
<dbReference type="Proteomes" id="UP000295499">
    <property type="component" value="Unassembled WGS sequence"/>
</dbReference>
<evidence type="ECO:0000256" key="1">
    <source>
        <dbReference type="ARBA" id="ARBA00022553"/>
    </source>
</evidence>
<keyword evidence="1 2" id="KW-0597">Phosphoprotein</keyword>
<dbReference type="InterPro" id="IPR050595">
    <property type="entry name" value="Bact_response_regulator"/>
</dbReference>
<dbReference type="InterPro" id="IPR001789">
    <property type="entry name" value="Sig_transdc_resp-reg_receiver"/>
</dbReference>
<evidence type="ECO:0000313" key="4">
    <source>
        <dbReference type="EMBL" id="TDO20229.1"/>
    </source>
</evidence>
<dbReference type="AlphaFoldDB" id="A0A4V6PSC1"/>
<dbReference type="RefSeq" id="WP_133558604.1">
    <property type="nucleotide sequence ID" value="NZ_SNWM01000005.1"/>
</dbReference>
<gene>
    <name evidence="4" type="ORF">CLV32_3989</name>
</gene>
<dbReference type="GO" id="GO:0000160">
    <property type="term" value="P:phosphorelay signal transduction system"/>
    <property type="evidence" value="ECO:0007669"/>
    <property type="project" value="InterPro"/>
</dbReference>
<keyword evidence="5" id="KW-1185">Reference proteome</keyword>
<dbReference type="Pfam" id="PF00072">
    <property type="entry name" value="Response_reg"/>
    <property type="match status" value="1"/>
</dbReference>
<organism evidence="4 5">
    <name type="scientific">Pedobacter duraquae</name>
    <dbReference type="NCBI Taxonomy" id="425511"/>
    <lineage>
        <taxon>Bacteria</taxon>
        <taxon>Pseudomonadati</taxon>
        <taxon>Bacteroidota</taxon>
        <taxon>Sphingobacteriia</taxon>
        <taxon>Sphingobacteriales</taxon>
        <taxon>Sphingobacteriaceae</taxon>
        <taxon>Pedobacter</taxon>
    </lineage>
</organism>
<dbReference type="SUPFAM" id="SSF52172">
    <property type="entry name" value="CheY-like"/>
    <property type="match status" value="1"/>
</dbReference>
<evidence type="ECO:0000259" key="3">
    <source>
        <dbReference type="PROSITE" id="PS50110"/>
    </source>
</evidence>
<accession>A0A4V6PSC1</accession>
<protein>
    <submittedName>
        <fullName evidence="4">Response regulator receiver domain-containing protein</fullName>
    </submittedName>
</protein>
<dbReference type="InterPro" id="IPR011006">
    <property type="entry name" value="CheY-like_superfamily"/>
</dbReference>
<reference evidence="4 5" key="1">
    <citation type="submission" date="2019-03" db="EMBL/GenBank/DDBJ databases">
        <title>Genomic Encyclopedia of Archaeal and Bacterial Type Strains, Phase II (KMG-II): from individual species to whole genera.</title>
        <authorList>
            <person name="Goeker M."/>
        </authorList>
    </citation>
    <scope>NUCLEOTIDE SEQUENCE [LARGE SCALE GENOMIC DNA]</scope>
    <source>
        <strain evidence="4 5">DSM 19034</strain>
    </source>
</reference>
<evidence type="ECO:0000256" key="2">
    <source>
        <dbReference type="PROSITE-ProRule" id="PRU00169"/>
    </source>
</evidence>
<name>A0A4V6PSC1_9SPHI</name>
<feature type="domain" description="Response regulatory" evidence="3">
    <location>
        <begin position="3"/>
        <end position="119"/>
    </location>
</feature>
<evidence type="ECO:0000313" key="5">
    <source>
        <dbReference type="Proteomes" id="UP000295499"/>
    </source>
</evidence>
<feature type="modified residue" description="4-aspartylphosphate" evidence="2">
    <location>
        <position position="52"/>
    </location>
</feature>
<dbReference type="PANTHER" id="PTHR44591:SF3">
    <property type="entry name" value="RESPONSE REGULATORY DOMAIN-CONTAINING PROTEIN"/>
    <property type="match status" value="1"/>
</dbReference>
<dbReference type="PROSITE" id="PS50110">
    <property type="entry name" value="RESPONSE_REGULATORY"/>
    <property type="match status" value="1"/>
</dbReference>